<evidence type="ECO:0000256" key="1">
    <source>
        <dbReference type="SAM" id="MobiDB-lite"/>
    </source>
</evidence>
<sequence length="383" mass="43777">MIGIEHKPTEYRDFGTHTSNVEIGFTRYCDTIPELHQSPISFKRYLRITKPQLTKLLEPKEMCGYTDVSDFSEQMESCSNMEPQKYSDESESDVYSNNATMNLPYTISRHVHDYLRPTISSSHQDHLVTYSLDDRNGTTISEKITLNDNTEVTETLYPITDNSAFIEYDDCKEPIPADMCKMRWMELSSVESNVDTLEDAESMCYSEKIVEPTESQCVTIVDEPEEGSITEKVSTPNIENIEEMKSDIQLEAVEDKPEAPHQPKYSKCFLRLVRALQPDLYEYIEDLPEVKQIIKANNRSLGTTVRPLRKSRSVAKTEREHLQSEPTGGSTPRKQHSVVTIRPSLQRCGHCARSTRITSTSKSVVPNPKSRLYQVKKRALSTQ</sequence>
<evidence type="ECO:0000313" key="4">
    <source>
        <dbReference type="WBParaSite" id="HNAJ_0000422101-mRNA-1"/>
    </source>
</evidence>
<dbReference type="EMBL" id="UZAE01002822">
    <property type="protein sequence ID" value="VDO00079.1"/>
    <property type="molecule type" value="Genomic_DNA"/>
</dbReference>
<reference evidence="4" key="1">
    <citation type="submission" date="2017-02" db="UniProtKB">
        <authorList>
            <consortium name="WormBaseParasite"/>
        </authorList>
    </citation>
    <scope>IDENTIFICATION</scope>
</reference>
<protein>
    <submittedName>
        <fullName evidence="4">Meiotic kinetochore factor</fullName>
    </submittedName>
</protein>
<gene>
    <name evidence="2" type="ORF">HNAJ_LOCUS4219</name>
</gene>
<keyword evidence="3" id="KW-1185">Reference proteome</keyword>
<dbReference type="AlphaFoldDB" id="A0A0R3TAY2"/>
<reference evidence="2 3" key="2">
    <citation type="submission" date="2018-11" db="EMBL/GenBank/DDBJ databases">
        <authorList>
            <consortium name="Pathogen Informatics"/>
        </authorList>
    </citation>
    <scope>NUCLEOTIDE SEQUENCE [LARGE SCALE GENOMIC DNA]</scope>
</reference>
<proteinExistence type="predicted"/>
<evidence type="ECO:0000313" key="3">
    <source>
        <dbReference type="Proteomes" id="UP000278807"/>
    </source>
</evidence>
<accession>A0A0R3TAY2</accession>
<evidence type="ECO:0000313" key="2">
    <source>
        <dbReference type="EMBL" id="VDO00079.1"/>
    </source>
</evidence>
<name>A0A0R3TAY2_RODNA</name>
<feature type="region of interest" description="Disordered" evidence="1">
    <location>
        <begin position="304"/>
        <end position="338"/>
    </location>
</feature>
<dbReference type="OrthoDB" id="10521959at2759"/>
<organism evidence="4">
    <name type="scientific">Rodentolepis nana</name>
    <name type="common">Dwarf tapeworm</name>
    <name type="synonym">Hymenolepis nana</name>
    <dbReference type="NCBI Taxonomy" id="102285"/>
    <lineage>
        <taxon>Eukaryota</taxon>
        <taxon>Metazoa</taxon>
        <taxon>Spiralia</taxon>
        <taxon>Lophotrochozoa</taxon>
        <taxon>Platyhelminthes</taxon>
        <taxon>Cestoda</taxon>
        <taxon>Eucestoda</taxon>
        <taxon>Cyclophyllidea</taxon>
        <taxon>Hymenolepididae</taxon>
        <taxon>Rodentolepis</taxon>
    </lineage>
</organism>
<dbReference type="Proteomes" id="UP000278807">
    <property type="component" value="Unassembled WGS sequence"/>
</dbReference>
<dbReference type="WBParaSite" id="HNAJ_0000422101-mRNA-1">
    <property type="protein sequence ID" value="HNAJ_0000422101-mRNA-1"/>
    <property type="gene ID" value="HNAJ_0000422101"/>
</dbReference>